<comment type="similarity">
    <text evidence="1 9">Belongs to the glycosyl hydrolase 28 family.</text>
</comment>
<evidence type="ECO:0000256" key="7">
    <source>
        <dbReference type="ARBA" id="ARBA00023326"/>
    </source>
</evidence>
<keyword evidence="12" id="KW-1185">Reference proteome</keyword>
<keyword evidence="6 9" id="KW-0326">Glycosidase</keyword>
<accession>A0A1M7R8Q2</accession>
<keyword evidence="7" id="KW-0624">Polysaccharide degradation</keyword>
<evidence type="ECO:0000256" key="1">
    <source>
        <dbReference type="ARBA" id="ARBA00008834"/>
    </source>
</evidence>
<keyword evidence="5" id="KW-0119">Carbohydrate metabolism</keyword>
<dbReference type="STRING" id="134849.SAMN05443668_108322"/>
<organism evidence="11 12">
    <name type="scientific">Cryptosporangium aurantiacum</name>
    <dbReference type="NCBI Taxonomy" id="134849"/>
    <lineage>
        <taxon>Bacteria</taxon>
        <taxon>Bacillati</taxon>
        <taxon>Actinomycetota</taxon>
        <taxon>Actinomycetes</taxon>
        <taxon>Cryptosporangiales</taxon>
        <taxon>Cryptosporangiaceae</taxon>
        <taxon>Cryptosporangium</taxon>
    </lineage>
</organism>
<reference evidence="11 12" key="1">
    <citation type="submission" date="2016-11" db="EMBL/GenBank/DDBJ databases">
        <authorList>
            <person name="Jaros S."/>
            <person name="Januszkiewicz K."/>
            <person name="Wedrychowicz H."/>
        </authorList>
    </citation>
    <scope>NUCLEOTIDE SEQUENCE [LARGE SCALE GENOMIC DNA]</scope>
    <source>
        <strain evidence="11 12">DSM 46144</strain>
    </source>
</reference>
<keyword evidence="10" id="KW-0732">Signal</keyword>
<evidence type="ECO:0000256" key="3">
    <source>
        <dbReference type="ARBA" id="ARBA00022801"/>
    </source>
</evidence>
<keyword evidence="3 9" id="KW-0378">Hydrolase</keyword>
<evidence type="ECO:0000256" key="10">
    <source>
        <dbReference type="SAM" id="SignalP"/>
    </source>
</evidence>
<dbReference type="PANTHER" id="PTHR31736">
    <property type="match status" value="1"/>
</dbReference>
<evidence type="ECO:0000256" key="9">
    <source>
        <dbReference type="RuleBase" id="RU361169"/>
    </source>
</evidence>
<evidence type="ECO:0000256" key="6">
    <source>
        <dbReference type="ARBA" id="ARBA00023295"/>
    </source>
</evidence>
<feature type="signal peptide" evidence="10">
    <location>
        <begin position="1"/>
        <end position="36"/>
    </location>
</feature>
<keyword evidence="2" id="KW-0677">Repeat</keyword>
<dbReference type="InterPro" id="IPR000743">
    <property type="entry name" value="Glyco_hydro_28"/>
</dbReference>
<comment type="function">
    <text evidence="8">Pectinolytic enzyme involved in the degradation of xylogalacturonan (xga), a galacturonan backbone heavily substituted with xylose, and which is one important component of the hairy regions of pectin. Activity requires a galacturonic acid backbone substituted with xylose.</text>
</comment>
<evidence type="ECO:0000313" key="11">
    <source>
        <dbReference type="EMBL" id="SHN42715.1"/>
    </source>
</evidence>
<dbReference type="SUPFAM" id="SSF51126">
    <property type="entry name" value="Pectin lyase-like"/>
    <property type="match status" value="1"/>
</dbReference>
<dbReference type="AlphaFoldDB" id="A0A1M7R8Q2"/>
<dbReference type="InterPro" id="IPR012334">
    <property type="entry name" value="Pectin_lyas_fold"/>
</dbReference>
<dbReference type="GO" id="GO:0000272">
    <property type="term" value="P:polysaccharide catabolic process"/>
    <property type="evidence" value="ECO:0007669"/>
    <property type="project" value="UniProtKB-KW"/>
</dbReference>
<gene>
    <name evidence="11" type="ORF">SAMN05443668_108322</name>
</gene>
<dbReference type="PANTHER" id="PTHR31736:SF9">
    <property type="entry name" value="ENDO-XYLOGALACTURONAN HYDROLASE A-RELATED"/>
    <property type="match status" value="1"/>
</dbReference>
<dbReference type="GO" id="GO:0004650">
    <property type="term" value="F:polygalacturonase activity"/>
    <property type="evidence" value="ECO:0007669"/>
    <property type="project" value="InterPro"/>
</dbReference>
<evidence type="ECO:0000313" key="12">
    <source>
        <dbReference type="Proteomes" id="UP000184440"/>
    </source>
</evidence>
<dbReference type="Proteomes" id="UP000184440">
    <property type="component" value="Unassembled WGS sequence"/>
</dbReference>
<dbReference type="InterPro" id="IPR011050">
    <property type="entry name" value="Pectin_lyase_fold/virulence"/>
</dbReference>
<dbReference type="EMBL" id="FRCS01000008">
    <property type="protein sequence ID" value="SHN42715.1"/>
    <property type="molecule type" value="Genomic_DNA"/>
</dbReference>
<dbReference type="Gene3D" id="2.160.20.10">
    <property type="entry name" value="Single-stranded right-handed beta-helix, Pectin lyase-like"/>
    <property type="match status" value="1"/>
</dbReference>
<proteinExistence type="inferred from homology"/>
<evidence type="ECO:0000256" key="4">
    <source>
        <dbReference type="ARBA" id="ARBA00023180"/>
    </source>
</evidence>
<evidence type="ECO:0000256" key="5">
    <source>
        <dbReference type="ARBA" id="ARBA00023277"/>
    </source>
</evidence>
<keyword evidence="4" id="KW-0325">Glycoprotein</keyword>
<evidence type="ECO:0000256" key="2">
    <source>
        <dbReference type="ARBA" id="ARBA00022737"/>
    </source>
</evidence>
<name>A0A1M7R8Q2_9ACTN</name>
<evidence type="ECO:0000256" key="8">
    <source>
        <dbReference type="ARBA" id="ARBA00037278"/>
    </source>
</evidence>
<dbReference type="OrthoDB" id="9795222at2"/>
<protein>
    <submittedName>
        <fullName evidence="11">Glycosyl hydrolases family 28</fullName>
    </submittedName>
</protein>
<sequence length="489" mass="50819">MGLLSILRRFSITLVATATLLGLTVLAPWGAAPASAATVVTYPAPPGAPTTGQYAVSVGGRSSPVHPTGLGAFTNFSFGGGPVAVTVTTSKDSPTAVLRPRDAAVRVTRLAPRTFRFTIPVPGSYSFEIDPDTDTYPPLFLFANPLEVGAPTGNTPTTRYVGPGVWTVDGAGQIVPGASGPGGTYAVPPGTRLYLAGGAILRGKIRIGADSESGPGADGTAVTGRGIVDSTAVIDHGRPLRINNSTGVTIDGPIFLGQKHWGVVSRRSAQVTLRNIKVINWRDDDGTGTPDGIDVVASRNVEVDGVFVRSYDDGIAIKSSMSDGAWAGSTSQIYVHDSVVFNGRAGNALEIGRETGAPITGVSYENIDVIHKLARSDPYARDAISIFVRDGGDVSDINYRDIRVEECQERYLGFEVTGSGSLTGVDVDDVVFAGPPRALPTVVAGNPNGLLDDVDFRGLRFNGGSTLITSPSQLAFVTNAYATGVTFGP</sequence>
<feature type="chain" id="PRO_5012839415" evidence="10">
    <location>
        <begin position="37"/>
        <end position="489"/>
    </location>
</feature>
<dbReference type="Pfam" id="PF00295">
    <property type="entry name" value="Glyco_hydro_28"/>
    <property type="match status" value="1"/>
</dbReference>